<protein>
    <submittedName>
        <fullName evidence="1">Uncharacterized protein</fullName>
    </submittedName>
</protein>
<dbReference type="EMBL" id="JAGGJQ010000006">
    <property type="protein sequence ID" value="MBP1840398.1"/>
    <property type="molecule type" value="Genomic_DNA"/>
</dbReference>
<gene>
    <name evidence="1" type="ORF">J2Z56_002326</name>
    <name evidence="2" type="ORF">J2Z57_003349</name>
</gene>
<sequence>MENIEEKNKWYNNIIELFELNDFLSVIERDEKGNPVKVSGISGDVPNKLRIAENENDFEEIYQREFSKLKVATKNINFYINEFKEVIDEMIMTYKRTHSYKLDVSNNRDSDLLNVANSFKEYLDSKLINLEKVVIKDNSTKKLSIQGKKLNISERYMIANHTLDLYKNINNRNISQTEKHILMAHILGCSQQVARELFNGTQQKRTPVREEIINKYLDTLK</sequence>
<name>A0A9X0YP19_9FLAO</name>
<dbReference type="AlphaFoldDB" id="A0A9X0YP19"/>
<keyword evidence="4" id="KW-1185">Reference proteome</keyword>
<evidence type="ECO:0000313" key="1">
    <source>
        <dbReference type="EMBL" id="MBP1840398.1"/>
    </source>
</evidence>
<dbReference type="Proteomes" id="UP001231587">
    <property type="component" value="Unassembled WGS sequence"/>
</dbReference>
<accession>A0A9X0YP19</accession>
<dbReference type="RefSeq" id="WP_209542103.1">
    <property type="nucleotide sequence ID" value="NZ_JAGGJQ010000006.1"/>
</dbReference>
<evidence type="ECO:0000313" key="4">
    <source>
        <dbReference type="Proteomes" id="UP001231587"/>
    </source>
</evidence>
<reference evidence="1" key="1">
    <citation type="submission" date="2021-03" db="EMBL/GenBank/DDBJ databases">
        <title>Genomic Encyclopedia of Type Strains, Phase IV (KMG-IV): sequencing the most valuable type-strain genomes for metagenomic binning, comparative biology and taxonomic classification.</title>
        <authorList>
            <person name="Goeker M."/>
        </authorList>
    </citation>
    <scope>NUCLEOTIDE SEQUENCE</scope>
    <source>
        <strain evidence="1">DSM 15523</strain>
        <strain evidence="2 4">DSM 16476</strain>
    </source>
</reference>
<dbReference type="EMBL" id="JAUSUU010000012">
    <property type="protein sequence ID" value="MDQ0336890.1"/>
    <property type="molecule type" value="Genomic_DNA"/>
</dbReference>
<evidence type="ECO:0000313" key="3">
    <source>
        <dbReference type="Proteomes" id="UP001138672"/>
    </source>
</evidence>
<organism evidence="1 3">
    <name type="scientific">Formosa algae</name>
    <dbReference type="NCBI Taxonomy" id="225843"/>
    <lineage>
        <taxon>Bacteria</taxon>
        <taxon>Pseudomonadati</taxon>
        <taxon>Bacteroidota</taxon>
        <taxon>Flavobacteriia</taxon>
        <taxon>Flavobacteriales</taxon>
        <taxon>Flavobacteriaceae</taxon>
        <taxon>Formosa</taxon>
    </lineage>
</organism>
<proteinExistence type="predicted"/>
<comment type="caution">
    <text evidence="1">The sequence shown here is derived from an EMBL/GenBank/DDBJ whole genome shotgun (WGS) entry which is preliminary data.</text>
</comment>
<evidence type="ECO:0000313" key="2">
    <source>
        <dbReference type="EMBL" id="MDQ0336890.1"/>
    </source>
</evidence>
<dbReference type="Proteomes" id="UP001138672">
    <property type="component" value="Unassembled WGS sequence"/>
</dbReference>